<keyword evidence="3" id="KW-1185">Reference proteome</keyword>
<accession>A0ABQ3ZYZ6</accession>
<dbReference type="Proteomes" id="UP000603200">
    <property type="component" value="Unassembled WGS sequence"/>
</dbReference>
<gene>
    <name evidence="2" type="ORF">Ahu01nite_069430</name>
</gene>
<evidence type="ECO:0000313" key="2">
    <source>
        <dbReference type="EMBL" id="GIE23841.1"/>
    </source>
</evidence>
<dbReference type="PROSITE" id="PS51318">
    <property type="entry name" value="TAT"/>
    <property type="match status" value="1"/>
</dbReference>
<dbReference type="InterPro" id="IPR045926">
    <property type="entry name" value="DUF6345"/>
</dbReference>
<evidence type="ECO:0000256" key="1">
    <source>
        <dbReference type="SAM" id="SignalP"/>
    </source>
</evidence>
<sequence length="621" mass="65856">MNTHTPARRRIAVGAAALLAAPALGGAGASAHETTTVVPTYTVVQEGLTAEQGGELARAFGTENALQPNGYFSYVDTAYGQVPLTEAAAERGGEKGEQITAQTLDTKALQRIRPVADEQALERGAELVKLAQLSPDLTATPEVTHTELTITSTTGRTARAKAKVYPLDTVVSYRLDLGGLPVTGQGAKLRLTVGPDGAVTQLSSALRQVEKSGKAEVISPRRAYAQCAALYGEGVKQDEPTLGYQFPELSAADASGKGTVSTILPQYTCNPADGAQAHRLVPAVEGAAPAGKIGAVRTGGTISAKVSVDGGTAPYTYLWSSSSTVLTSRNEAGITYERSPRDREDGGEQLTVEVTDANGLAATAHVDLGSDGETSAEFQPGGGGFGALSTGRTDVGIEQTINEWQCAQDSANGFRNVMADHGVPTQFDWRGASAFERDFKEPYDNSYVDDVDATWYTGHGWPGGFTFKGAHDDTTITPGDARWGNNDLEWLQLESCQVLRDTNGNHDYFGRWRQAFAGLHILNGFDTNAYCVGGGTGGTFASYLFPKKFLWWQLRPAYRVQSAWAAMAIDREPSGVKYRSMGLIRSDGVTNIGDYFWGQGPTGPDIPLTAGTGMWSLSGTV</sequence>
<dbReference type="EMBL" id="BOMN01000098">
    <property type="protein sequence ID" value="GIE23841.1"/>
    <property type="molecule type" value="Genomic_DNA"/>
</dbReference>
<keyword evidence="1" id="KW-0732">Signal</keyword>
<feature type="signal peptide" evidence="1">
    <location>
        <begin position="1"/>
        <end position="31"/>
    </location>
</feature>
<evidence type="ECO:0000313" key="3">
    <source>
        <dbReference type="Proteomes" id="UP000603200"/>
    </source>
</evidence>
<name>A0ABQ3ZYZ6_9ACTN</name>
<dbReference type="InterPro" id="IPR006311">
    <property type="entry name" value="TAT_signal"/>
</dbReference>
<dbReference type="Pfam" id="PF19872">
    <property type="entry name" value="DUF6345"/>
    <property type="match status" value="1"/>
</dbReference>
<proteinExistence type="predicted"/>
<comment type="caution">
    <text evidence="2">The sequence shown here is derived from an EMBL/GenBank/DDBJ whole genome shotgun (WGS) entry which is preliminary data.</text>
</comment>
<dbReference type="RefSeq" id="WP_203840886.1">
    <property type="nucleotide sequence ID" value="NZ_BAAATV010000021.1"/>
</dbReference>
<feature type="chain" id="PRO_5045045828" evidence="1">
    <location>
        <begin position="32"/>
        <end position="621"/>
    </location>
</feature>
<organism evidence="2 3">
    <name type="scientific">Winogradskya humida</name>
    <dbReference type="NCBI Taxonomy" id="113566"/>
    <lineage>
        <taxon>Bacteria</taxon>
        <taxon>Bacillati</taxon>
        <taxon>Actinomycetota</taxon>
        <taxon>Actinomycetes</taxon>
        <taxon>Micromonosporales</taxon>
        <taxon>Micromonosporaceae</taxon>
        <taxon>Winogradskya</taxon>
    </lineage>
</organism>
<protein>
    <submittedName>
        <fullName evidence="2">Uncharacterized protein</fullName>
    </submittedName>
</protein>
<reference evidence="2 3" key="1">
    <citation type="submission" date="2021-01" db="EMBL/GenBank/DDBJ databases">
        <title>Whole genome shotgun sequence of Actinoplanes humidus NBRC 14915.</title>
        <authorList>
            <person name="Komaki H."/>
            <person name="Tamura T."/>
        </authorList>
    </citation>
    <scope>NUCLEOTIDE SEQUENCE [LARGE SCALE GENOMIC DNA]</scope>
    <source>
        <strain evidence="2 3">NBRC 14915</strain>
    </source>
</reference>